<gene>
    <name evidence="2" type="ORF">SAMN02745168_2077</name>
</gene>
<dbReference type="AlphaFoldDB" id="A0A1W2B7M5"/>
<dbReference type="EMBL" id="FWXW01000005">
    <property type="protein sequence ID" value="SMC68929.1"/>
    <property type="molecule type" value="Genomic_DNA"/>
</dbReference>
<reference evidence="2 3" key="1">
    <citation type="submission" date="2017-04" db="EMBL/GenBank/DDBJ databases">
        <authorList>
            <person name="Afonso C.L."/>
            <person name="Miller P.J."/>
            <person name="Scott M.A."/>
            <person name="Spackman E."/>
            <person name="Goraichik I."/>
            <person name="Dimitrov K.M."/>
            <person name="Suarez D.L."/>
            <person name="Swayne D.E."/>
        </authorList>
    </citation>
    <scope>NUCLEOTIDE SEQUENCE [LARGE SCALE GENOMIC DNA]</scope>
    <source>
        <strain evidence="2 3">DSM 12816</strain>
    </source>
</reference>
<dbReference type="RefSeq" id="WP_084234754.1">
    <property type="nucleotide sequence ID" value="NZ_FWXW01000005.1"/>
</dbReference>
<evidence type="ECO:0000259" key="1">
    <source>
        <dbReference type="SMART" id="SM00849"/>
    </source>
</evidence>
<accession>A0A1W2B7M5</accession>
<dbReference type="Proteomes" id="UP000192790">
    <property type="component" value="Unassembled WGS sequence"/>
</dbReference>
<dbReference type="SMART" id="SM00849">
    <property type="entry name" value="Lactamase_B"/>
    <property type="match status" value="1"/>
</dbReference>
<protein>
    <submittedName>
        <fullName evidence="2">Glyoxylase, beta-lactamase superfamily II</fullName>
    </submittedName>
</protein>
<name>A0A1W2B7M5_9FIRM</name>
<dbReference type="PANTHER" id="PTHR42951:SF22">
    <property type="entry name" value="METALLO BETA-LACTAMASE SUPERFAMILY LIPOPROTEIN"/>
    <property type="match status" value="1"/>
</dbReference>
<dbReference type="InterPro" id="IPR050855">
    <property type="entry name" value="NDM-1-like"/>
</dbReference>
<keyword evidence="3" id="KW-1185">Reference proteome</keyword>
<dbReference type="Gene3D" id="3.60.15.10">
    <property type="entry name" value="Ribonuclease Z/Hydroxyacylglutathione hydrolase-like"/>
    <property type="match status" value="1"/>
</dbReference>
<organism evidence="2 3">
    <name type="scientific">Papillibacter cinnamivorans DSM 12816</name>
    <dbReference type="NCBI Taxonomy" id="1122930"/>
    <lineage>
        <taxon>Bacteria</taxon>
        <taxon>Bacillati</taxon>
        <taxon>Bacillota</taxon>
        <taxon>Clostridia</taxon>
        <taxon>Eubacteriales</taxon>
        <taxon>Oscillospiraceae</taxon>
        <taxon>Papillibacter</taxon>
    </lineage>
</organism>
<dbReference type="PANTHER" id="PTHR42951">
    <property type="entry name" value="METALLO-BETA-LACTAMASE DOMAIN-CONTAINING"/>
    <property type="match status" value="1"/>
</dbReference>
<dbReference type="InterPro" id="IPR001279">
    <property type="entry name" value="Metallo-B-lactamas"/>
</dbReference>
<dbReference type="InterPro" id="IPR036866">
    <property type="entry name" value="RibonucZ/Hydroxyglut_hydro"/>
</dbReference>
<sequence length="238" mass="26536">MKQGAFEITEVKPGVWCIAEPDVCSYLVEGTERALLIDTGYSGEDIRSAAESLTFLPITVIITHGHVDHIAGCAQFPEVLCHSADFWLLRINEKITSPLPRPFLLKSVWDGDIIDLGGRTLEVLYLPGHTPGNIALLDRENRILFGGDTVQEGPIWLFEKNASLEAFLDSLRRLSARAGDFDTVLASHHTKVLSPEILVDLIELSEQILDGKAQWEAADVWGRPCRTYRLRGVSIYHF</sequence>
<proteinExistence type="predicted"/>
<dbReference type="OrthoDB" id="9761531at2"/>
<evidence type="ECO:0000313" key="3">
    <source>
        <dbReference type="Proteomes" id="UP000192790"/>
    </source>
</evidence>
<feature type="domain" description="Metallo-beta-lactamase" evidence="1">
    <location>
        <begin position="22"/>
        <end position="188"/>
    </location>
</feature>
<dbReference type="SUPFAM" id="SSF56281">
    <property type="entry name" value="Metallo-hydrolase/oxidoreductase"/>
    <property type="match status" value="1"/>
</dbReference>
<dbReference type="STRING" id="1122930.SAMN02745168_2077"/>
<dbReference type="Pfam" id="PF00753">
    <property type="entry name" value="Lactamase_B"/>
    <property type="match status" value="1"/>
</dbReference>
<evidence type="ECO:0000313" key="2">
    <source>
        <dbReference type="EMBL" id="SMC68929.1"/>
    </source>
</evidence>